<keyword evidence="2" id="KW-1185">Reference proteome</keyword>
<protein>
    <submittedName>
        <fullName evidence="1">Uncharacterized protein</fullName>
    </submittedName>
</protein>
<proteinExistence type="predicted"/>
<organism evidence="1 2">
    <name type="scientific">Cardiocondyla obscurior</name>
    <dbReference type="NCBI Taxonomy" id="286306"/>
    <lineage>
        <taxon>Eukaryota</taxon>
        <taxon>Metazoa</taxon>
        <taxon>Ecdysozoa</taxon>
        <taxon>Arthropoda</taxon>
        <taxon>Hexapoda</taxon>
        <taxon>Insecta</taxon>
        <taxon>Pterygota</taxon>
        <taxon>Neoptera</taxon>
        <taxon>Endopterygota</taxon>
        <taxon>Hymenoptera</taxon>
        <taxon>Apocrita</taxon>
        <taxon>Aculeata</taxon>
        <taxon>Formicoidea</taxon>
        <taxon>Formicidae</taxon>
        <taxon>Myrmicinae</taxon>
        <taxon>Cardiocondyla</taxon>
    </lineage>
</organism>
<comment type="caution">
    <text evidence="1">The sequence shown here is derived from an EMBL/GenBank/DDBJ whole genome shotgun (WGS) entry which is preliminary data.</text>
</comment>
<dbReference type="AlphaFoldDB" id="A0AAW2EIF4"/>
<accession>A0AAW2EIF4</accession>
<evidence type="ECO:0000313" key="1">
    <source>
        <dbReference type="EMBL" id="KAL0103513.1"/>
    </source>
</evidence>
<dbReference type="EMBL" id="JADYXP020000021">
    <property type="protein sequence ID" value="KAL0103513.1"/>
    <property type="molecule type" value="Genomic_DNA"/>
</dbReference>
<sequence length="129" mass="15064">MSTGCRECSSLMVRLSETEKLQLIICSAQCIIQRKRNLFVDQIINKKRRKRLRNYFQILAAVTRDLDLHLVIDTLLLLCHLINTNDYRAIFRWVIDVENDSSANRRSLFRSFFPPEMSPKGGIYDRGNG</sequence>
<gene>
    <name evidence="1" type="ORF">PUN28_017642</name>
</gene>
<name>A0AAW2EIF4_9HYME</name>
<reference evidence="1 2" key="1">
    <citation type="submission" date="2023-03" db="EMBL/GenBank/DDBJ databases">
        <title>High recombination rates correlate with genetic variation in Cardiocondyla obscurior ants.</title>
        <authorList>
            <person name="Errbii M."/>
        </authorList>
    </citation>
    <scope>NUCLEOTIDE SEQUENCE [LARGE SCALE GENOMIC DNA]</scope>
    <source>
        <strain evidence="1">Alpha-2009</strain>
        <tissue evidence="1">Whole body</tissue>
    </source>
</reference>
<dbReference type="Proteomes" id="UP001430953">
    <property type="component" value="Unassembled WGS sequence"/>
</dbReference>
<evidence type="ECO:0000313" key="2">
    <source>
        <dbReference type="Proteomes" id="UP001430953"/>
    </source>
</evidence>